<dbReference type="NCBIfam" id="TIGR01206">
    <property type="entry name" value="lysW"/>
    <property type="match status" value="1"/>
</dbReference>
<dbReference type="Pfam" id="PF21344">
    <property type="entry name" value="Zn_ribbon_LysW"/>
    <property type="match status" value="1"/>
</dbReference>
<dbReference type="RefSeq" id="WP_350243121.1">
    <property type="nucleotide sequence ID" value="NZ_CP158299.1"/>
</dbReference>
<evidence type="ECO:0000313" key="1">
    <source>
        <dbReference type="EMBL" id="XBV85084.1"/>
    </source>
</evidence>
<gene>
    <name evidence="1" type="primary">lysW</name>
    <name evidence="1" type="ORF">ABOD76_16810</name>
</gene>
<sequence length="60" mass="6452">MTNLDLTGFECPECGNPINLNTPELGELVICDSCGSELEVTNLNPNTLSLAPQEAEDWGE</sequence>
<dbReference type="Gene3D" id="2.20.28.160">
    <property type="match status" value="1"/>
</dbReference>
<reference evidence="1" key="1">
    <citation type="submission" date="2024-06" db="EMBL/GenBank/DDBJ databases">
        <title>Draft Genome Sequence of Deinococcus sonorensis Type Strain KR-87, a Biofilm Producing Representative of the Genus Deinococcus.</title>
        <authorList>
            <person name="Boren L.S."/>
            <person name="Grosso R.A."/>
            <person name="Hugenberg-Cox A.N."/>
            <person name="Hill J.T.E."/>
            <person name="Albert C.M."/>
            <person name="Tuohy J.M."/>
        </authorList>
    </citation>
    <scope>NUCLEOTIDE SEQUENCE</scope>
    <source>
        <strain evidence="1">KR-87</strain>
    </source>
</reference>
<dbReference type="PANTHER" id="PTHR40393">
    <property type="entry name" value="LYSINE BIOSYNTHESIS PROTEIN-RELATED-RELATED"/>
    <property type="match status" value="1"/>
</dbReference>
<dbReference type="InterPro" id="IPR005906">
    <property type="entry name" value="LysW"/>
</dbReference>
<accession>A0AAU7U903</accession>
<protein>
    <submittedName>
        <fullName evidence="1">Lysine biosynthesis protein LysW</fullName>
    </submittedName>
</protein>
<dbReference type="PANTHER" id="PTHR40393:SF1">
    <property type="entry name" value="LYSINE BIOSYNTHESIS PROTEIN-RELATED"/>
    <property type="match status" value="1"/>
</dbReference>
<dbReference type="AlphaFoldDB" id="A0AAU7U903"/>
<dbReference type="EMBL" id="CP158299">
    <property type="protein sequence ID" value="XBV85084.1"/>
    <property type="molecule type" value="Genomic_DNA"/>
</dbReference>
<name>A0AAU7U903_9DEIO</name>
<proteinExistence type="predicted"/>
<dbReference type="KEGG" id="dsc:ABOD76_16810"/>
<organism evidence="1">
    <name type="scientific">Deinococcus sonorensis KR-87</name>
    <dbReference type="NCBI Taxonomy" id="694439"/>
    <lineage>
        <taxon>Bacteria</taxon>
        <taxon>Thermotogati</taxon>
        <taxon>Deinococcota</taxon>
        <taxon>Deinococci</taxon>
        <taxon>Deinococcales</taxon>
        <taxon>Deinococcaceae</taxon>
        <taxon>Deinococcus</taxon>
    </lineage>
</organism>